<dbReference type="Gene3D" id="2.40.30.100">
    <property type="entry name" value="AF2212/PG0164-like"/>
    <property type="match status" value="1"/>
</dbReference>
<evidence type="ECO:0000313" key="1">
    <source>
        <dbReference type="EMBL" id="CAG5071993.1"/>
    </source>
</evidence>
<keyword evidence="2" id="KW-1185">Reference proteome</keyword>
<dbReference type="SUPFAM" id="SSF141694">
    <property type="entry name" value="AF2212/PG0164-like"/>
    <property type="match status" value="1"/>
</dbReference>
<protein>
    <recommendedName>
        <fullName evidence="3">Bacteriocin-protection, YdeI or OmpD-Associated</fullName>
    </recommendedName>
</protein>
<sequence length="156" mass="18049">MQESIHFEATLDRLPKKGGEFYMLVPDEVAAQFVEGRKPARVRCVLNEKVEFQCAIRPRGGGGFYINIGTPLRQEGKFVLGQKLFAKVWKDESEFGRDMPEELKELLEIDEVGKRLFYESMPSKQRAMIYYIARAKSVQVRIDRAIMFIDRLKAGR</sequence>
<name>A0ABN7RB01_9BACT</name>
<organism evidence="1 2">
    <name type="scientific">Dyadobacter linearis</name>
    <dbReference type="NCBI Taxonomy" id="2823330"/>
    <lineage>
        <taxon>Bacteria</taxon>
        <taxon>Pseudomonadati</taxon>
        <taxon>Bacteroidota</taxon>
        <taxon>Cytophagia</taxon>
        <taxon>Cytophagales</taxon>
        <taxon>Spirosomataceae</taxon>
        <taxon>Dyadobacter</taxon>
    </lineage>
</organism>
<reference evidence="1 2" key="1">
    <citation type="submission" date="2021-04" db="EMBL/GenBank/DDBJ databases">
        <authorList>
            <person name="Rodrigo-Torres L."/>
            <person name="Arahal R. D."/>
            <person name="Lucena T."/>
        </authorList>
    </citation>
    <scope>NUCLEOTIDE SEQUENCE [LARGE SCALE GENOMIC DNA]</scope>
    <source>
        <strain evidence="1 2">CECT 9623</strain>
    </source>
</reference>
<comment type="caution">
    <text evidence="1">The sequence shown here is derived from an EMBL/GenBank/DDBJ whole genome shotgun (WGS) entry which is preliminary data.</text>
</comment>
<dbReference type="Pfam" id="PF08922">
    <property type="entry name" value="DUF1905"/>
    <property type="match status" value="1"/>
</dbReference>
<dbReference type="RefSeq" id="WP_215235237.1">
    <property type="nucleotide sequence ID" value="NZ_CAJRAU010000006.1"/>
</dbReference>
<gene>
    <name evidence="1" type="ORF">DYBT9623_03933</name>
</gene>
<evidence type="ECO:0000313" key="2">
    <source>
        <dbReference type="Proteomes" id="UP000679725"/>
    </source>
</evidence>
<dbReference type="InterPro" id="IPR015018">
    <property type="entry name" value="DUF1905"/>
</dbReference>
<proteinExistence type="predicted"/>
<dbReference type="Pfam" id="PF13376">
    <property type="entry name" value="OmdA"/>
    <property type="match status" value="1"/>
</dbReference>
<dbReference type="InterPro" id="IPR037079">
    <property type="entry name" value="AF2212/PG0164-like_sf"/>
</dbReference>
<evidence type="ECO:0008006" key="3">
    <source>
        <dbReference type="Google" id="ProtNLM"/>
    </source>
</evidence>
<dbReference type="EMBL" id="CAJRAU010000006">
    <property type="protein sequence ID" value="CAG5071993.1"/>
    <property type="molecule type" value="Genomic_DNA"/>
</dbReference>
<dbReference type="Proteomes" id="UP000679725">
    <property type="component" value="Unassembled WGS sequence"/>
</dbReference>
<accession>A0ABN7RB01</accession>